<evidence type="ECO:0000313" key="3">
    <source>
        <dbReference type="Proteomes" id="UP001138997"/>
    </source>
</evidence>
<proteinExistence type="predicted"/>
<dbReference type="Proteomes" id="UP001138997">
    <property type="component" value="Unassembled WGS sequence"/>
</dbReference>
<evidence type="ECO:0000313" key="2">
    <source>
        <dbReference type="EMBL" id="MCD5314151.1"/>
    </source>
</evidence>
<name>A0A9X1NJ44_9ACTN</name>
<sequence>MSGSQAQDAQTTPRPSVVVRPRSAPDLEVRLDTDLEVVHTTPPGEPPTPEKSPRGYPFRYIHLFPATLALSLILTGAVNAPGSADEPVRTRAEALAARTVQPEATLKMLGHPAPTATRLIGASEDGIAVWQASAEGSDSPPVVYTGALTGPDGSMKLTERPGAGVPTRDGSLVRLSVAGGLLTWYELGGGRRGNTYPQENRLDLATGEDVTKSDARSLAVREKPRGGEATTPYTQLGPDGKIAAGGAGKWLQFGDRAGRIVRYRGRWVLEHRTSGIKKVVRVVLPKGVTAGSGLDMVSDRFYTAASGRHPAVVLIQGRSVTKIAQIPPARYPLTSWALSAGALHYTDRSAARPQAAAVYGNLLDAEPDPIALGTKTRLRQLAGFPSKSTSAVPISYSAGRGVLQNPGTATQWQLIDQGRTTAVVAQRFVQVPGQGRARVTDVEPLVSGAYTLVAGQVFRPDGELVWTEPAAAALGGDDDLFGPDIVYSVPEGGTDESGADLAGVWSVNADRPLPVRLDTSKCPKAPQVAIWAGTAAWTSCDGGRISVQNLRTGQIRDVDTGLGLIIGSDPQPITGLTLRENVLAWRDGEALSLIDLSAPGSTPVVLPGATTRFALDGNLVAREVRGVFGSEVLLQRLPFAVDLRPRLIAPAAPLGFTPDGDGKYDLWQPQFDVTRPIRDATLRIVGPAGRVVRTIKVTAPDGSRTISDGSLRGVVWDGRSGGGTRLAQGQYTWELTARAVDGAGTLISPTEPTRARGTIELTRQAR</sequence>
<feature type="region of interest" description="Disordered" evidence="1">
    <location>
        <begin position="1"/>
        <end position="54"/>
    </location>
</feature>
<evidence type="ECO:0008006" key="4">
    <source>
        <dbReference type="Google" id="ProtNLM"/>
    </source>
</evidence>
<dbReference type="RefSeq" id="WP_231446434.1">
    <property type="nucleotide sequence ID" value="NZ_JAJOMB010000015.1"/>
</dbReference>
<protein>
    <recommendedName>
        <fullName evidence="4">FlgD Ig-like domain-containing protein</fullName>
    </recommendedName>
</protein>
<organism evidence="2 3">
    <name type="scientific">Kineosporia babensis</name>
    <dbReference type="NCBI Taxonomy" id="499548"/>
    <lineage>
        <taxon>Bacteria</taxon>
        <taxon>Bacillati</taxon>
        <taxon>Actinomycetota</taxon>
        <taxon>Actinomycetes</taxon>
        <taxon>Kineosporiales</taxon>
        <taxon>Kineosporiaceae</taxon>
        <taxon>Kineosporia</taxon>
    </lineage>
</organism>
<evidence type="ECO:0000256" key="1">
    <source>
        <dbReference type="SAM" id="MobiDB-lite"/>
    </source>
</evidence>
<feature type="compositionally biased region" description="Basic and acidic residues" evidence="1">
    <location>
        <begin position="23"/>
        <end position="37"/>
    </location>
</feature>
<dbReference type="AlphaFoldDB" id="A0A9X1NJ44"/>
<keyword evidence="3" id="KW-1185">Reference proteome</keyword>
<reference evidence="2" key="1">
    <citation type="submission" date="2021-11" db="EMBL/GenBank/DDBJ databases">
        <title>Streptomyces corallinus and Kineosporia corallina sp. nov., two new coral-derived marine actinobacteria.</title>
        <authorList>
            <person name="Buangrab K."/>
            <person name="Sutthacheep M."/>
            <person name="Yeemin T."/>
            <person name="Harunari E."/>
            <person name="Igarashi Y."/>
            <person name="Sripreechasak P."/>
            <person name="Kanchanasin P."/>
            <person name="Tanasupawat S."/>
            <person name="Phongsopitanun W."/>
        </authorList>
    </citation>
    <scope>NUCLEOTIDE SEQUENCE</scope>
    <source>
        <strain evidence="2">JCM 31032</strain>
    </source>
</reference>
<comment type="caution">
    <text evidence="2">The sequence shown here is derived from an EMBL/GenBank/DDBJ whole genome shotgun (WGS) entry which is preliminary data.</text>
</comment>
<dbReference type="EMBL" id="JAJOMB010000015">
    <property type="protein sequence ID" value="MCD5314151.1"/>
    <property type="molecule type" value="Genomic_DNA"/>
</dbReference>
<feature type="compositionally biased region" description="Polar residues" evidence="1">
    <location>
        <begin position="1"/>
        <end position="14"/>
    </location>
</feature>
<gene>
    <name evidence="2" type="ORF">LR394_24890</name>
</gene>
<dbReference type="Gene3D" id="2.60.40.4070">
    <property type="match status" value="1"/>
</dbReference>
<accession>A0A9X1NJ44</accession>